<feature type="compositionally biased region" description="Polar residues" evidence="1">
    <location>
        <begin position="233"/>
        <end position="245"/>
    </location>
</feature>
<organism evidence="2 4">
    <name type="scientific">Papiliotrema laurentii</name>
    <name type="common">Cryptococcus laurentii</name>
    <dbReference type="NCBI Taxonomy" id="5418"/>
    <lineage>
        <taxon>Eukaryota</taxon>
        <taxon>Fungi</taxon>
        <taxon>Dikarya</taxon>
        <taxon>Basidiomycota</taxon>
        <taxon>Agaricomycotina</taxon>
        <taxon>Tremellomycetes</taxon>
        <taxon>Tremellales</taxon>
        <taxon>Rhynchogastremaceae</taxon>
        <taxon>Papiliotrema</taxon>
    </lineage>
</organism>
<dbReference type="Proteomes" id="UP001182556">
    <property type="component" value="Unassembled WGS sequence"/>
</dbReference>
<feature type="region of interest" description="Disordered" evidence="1">
    <location>
        <begin position="219"/>
        <end position="280"/>
    </location>
</feature>
<feature type="region of interest" description="Disordered" evidence="1">
    <location>
        <begin position="1"/>
        <end position="129"/>
    </location>
</feature>
<reference evidence="2" key="1">
    <citation type="submission" date="2023-02" db="EMBL/GenBank/DDBJ databases">
        <title>Identification and recombinant expression of a fungal hydrolase from Papiliotrema laurentii that hydrolyzes apple cutin and clears colloidal polyester polyurethane.</title>
        <authorList>
            <consortium name="DOE Joint Genome Institute"/>
            <person name="Roman V.A."/>
            <person name="Bojanowski C."/>
            <person name="Crable B.R."/>
            <person name="Wagner D.N."/>
            <person name="Hung C.S."/>
            <person name="Nadeau L.J."/>
            <person name="Schratz L."/>
            <person name="Haridas S."/>
            <person name="Pangilinan J."/>
            <person name="Lipzen A."/>
            <person name="Na H."/>
            <person name="Yan M."/>
            <person name="Ng V."/>
            <person name="Grigoriev I.V."/>
            <person name="Spatafora J.W."/>
            <person name="Barlow D."/>
            <person name="Biffinger J."/>
            <person name="Kelley-Loughnane N."/>
            <person name="Varaljay V.A."/>
            <person name="Crookes-Goodson W.J."/>
        </authorList>
    </citation>
    <scope>NUCLEOTIDE SEQUENCE</scope>
    <source>
        <strain evidence="2">5307AH</strain>
    </source>
</reference>
<accession>A0AAD9CR72</accession>
<keyword evidence="4" id="KW-1185">Reference proteome</keyword>
<evidence type="ECO:0000313" key="4">
    <source>
        <dbReference type="Proteomes" id="UP001182556"/>
    </source>
</evidence>
<dbReference type="EMBL" id="JAODAN010000013">
    <property type="protein sequence ID" value="KAK1920707.1"/>
    <property type="molecule type" value="Genomic_DNA"/>
</dbReference>
<dbReference type="AlphaFoldDB" id="A0AAD9CR72"/>
<dbReference type="EMBL" id="JAODAN010000014">
    <property type="protein sequence ID" value="KAK1920642.1"/>
    <property type="molecule type" value="Genomic_DNA"/>
</dbReference>
<gene>
    <name evidence="3" type="ORF">DB88DRAFT_127404</name>
    <name evidence="2" type="ORF">DB88DRAFT_129670</name>
</gene>
<feature type="compositionally biased region" description="Polar residues" evidence="1">
    <location>
        <begin position="56"/>
        <end position="65"/>
    </location>
</feature>
<sequence>MSKEQTRPPDSLNNDPAMDEITTSSQSTGQKGPRLSTPPGSRNLLWDNSEGDQTETRTISRSSSPSLPPANYTDLIPSRVHAADGSSRPSQPPRLPNQFDTGSLRHPGFRLNPPPPQPERQQSSWASVKPSSVYPFCCRSNDMPSASSRSSMSADPIISSPRPPPPFAGPWLPSAFSGILYASAPSRSEYTSHSVSSRQPDHFASLEQGDLAVSKEGRAHPFTRHPSPLSAGKGTTHSLDPSSTDESVHGRLVYPSSNPSPAQMQQGKAREGSTPADQSGCMRTERTHILLVPQVLMSHYFLPLLRPYRRMTFNGTPIEATVDLLRLPTATGVRSILRSTFPSPKISPPYATQRIRHGSR</sequence>
<evidence type="ECO:0000313" key="3">
    <source>
        <dbReference type="EMBL" id="KAK1920707.1"/>
    </source>
</evidence>
<comment type="caution">
    <text evidence="2">The sequence shown here is derived from an EMBL/GenBank/DDBJ whole genome shotgun (WGS) entry which is preliminary data.</text>
</comment>
<protein>
    <submittedName>
        <fullName evidence="2">Uncharacterized protein</fullName>
    </submittedName>
</protein>
<proteinExistence type="predicted"/>
<feature type="compositionally biased region" description="Polar residues" evidence="1">
    <location>
        <begin position="255"/>
        <end position="266"/>
    </location>
</feature>
<name>A0AAD9CR72_PAPLA</name>
<feature type="compositionally biased region" description="Polar residues" evidence="1">
    <location>
        <begin position="21"/>
        <end position="30"/>
    </location>
</feature>
<evidence type="ECO:0000313" key="2">
    <source>
        <dbReference type="EMBL" id="KAK1920642.1"/>
    </source>
</evidence>
<evidence type="ECO:0000256" key="1">
    <source>
        <dbReference type="SAM" id="MobiDB-lite"/>
    </source>
</evidence>